<evidence type="ECO:0000313" key="3">
    <source>
        <dbReference type="Proteomes" id="UP000708208"/>
    </source>
</evidence>
<dbReference type="EMBL" id="CAJVCH010103499">
    <property type="protein sequence ID" value="CAG7723893.1"/>
    <property type="molecule type" value="Genomic_DNA"/>
</dbReference>
<dbReference type="AlphaFoldDB" id="A0A8J2JU39"/>
<dbReference type="Proteomes" id="UP000708208">
    <property type="component" value="Unassembled WGS sequence"/>
</dbReference>
<comment type="caution">
    <text evidence="2">The sequence shown here is derived from an EMBL/GenBank/DDBJ whole genome shotgun (WGS) entry which is preliminary data.</text>
</comment>
<name>A0A8J2JU39_9HEXA</name>
<proteinExistence type="predicted"/>
<reference evidence="2" key="1">
    <citation type="submission" date="2021-06" db="EMBL/GenBank/DDBJ databases">
        <authorList>
            <person name="Hodson N. C."/>
            <person name="Mongue J. A."/>
            <person name="Jaron S. K."/>
        </authorList>
    </citation>
    <scope>NUCLEOTIDE SEQUENCE</scope>
</reference>
<accession>A0A8J2JU39</accession>
<keyword evidence="3" id="KW-1185">Reference proteome</keyword>
<evidence type="ECO:0000313" key="2">
    <source>
        <dbReference type="EMBL" id="CAG7723893.1"/>
    </source>
</evidence>
<sequence>MDLVEAGTGWTWSRDDKRRYRDTVLCMQRSPLAPDRTQCEDEPAVTYGIGLAVGTRPAPHDPKVSSRIGSRLGYLR</sequence>
<organism evidence="2 3">
    <name type="scientific">Allacma fusca</name>
    <dbReference type="NCBI Taxonomy" id="39272"/>
    <lineage>
        <taxon>Eukaryota</taxon>
        <taxon>Metazoa</taxon>
        <taxon>Ecdysozoa</taxon>
        <taxon>Arthropoda</taxon>
        <taxon>Hexapoda</taxon>
        <taxon>Collembola</taxon>
        <taxon>Symphypleona</taxon>
        <taxon>Sminthuridae</taxon>
        <taxon>Allacma</taxon>
    </lineage>
</organism>
<protein>
    <submittedName>
        <fullName evidence="2">Uncharacterized protein</fullName>
    </submittedName>
</protein>
<evidence type="ECO:0000256" key="1">
    <source>
        <dbReference type="SAM" id="MobiDB-lite"/>
    </source>
</evidence>
<feature type="region of interest" description="Disordered" evidence="1">
    <location>
        <begin position="56"/>
        <end position="76"/>
    </location>
</feature>
<gene>
    <name evidence="2" type="ORF">AFUS01_LOCUS12949</name>
</gene>